<dbReference type="InterPro" id="IPR036397">
    <property type="entry name" value="RNaseH_sf"/>
</dbReference>
<protein>
    <submittedName>
        <fullName evidence="1">Putative LOC100197221 [Hydra vulgaris]</fullName>
    </submittedName>
</protein>
<evidence type="ECO:0000313" key="1">
    <source>
        <dbReference type="EMBL" id="CDW48876.1"/>
    </source>
</evidence>
<dbReference type="EMBL" id="HACA01031515">
    <property type="protein sequence ID" value="CDW48876.1"/>
    <property type="molecule type" value="Transcribed_RNA"/>
</dbReference>
<name>A0A0K2VG30_LEPSM</name>
<dbReference type="GO" id="GO:0003676">
    <property type="term" value="F:nucleic acid binding"/>
    <property type="evidence" value="ECO:0007669"/>
    <property type="project" value="InterPro"/>
</dbReference>
<dbReference type="Gene3D" id="3.30.420.10">
    <property type="entry name" value="Ribonuclease H-like superfamily/Ribonuclease H"/>
    <property type="match status" value="1"/>
</dbReference>
<reference evidence="1" key="1">
    <citation type="submission" date="2014-05" db="EMBL/GenBank/DDBJ databases">
        <authorList>
            <person name="Chronopoulou M."/>
        </authorList>
    </citation>
    <scope>NUCLEOTIDE SEQUENCE</scope>
    <source>
        <tissue evidence="1">Whole organism</tissue>
    </source>
</reference>
<proteinExistence type="predicted"/>
<dbReference type="AlphaFoldDB" id="A0A0K2VG30"/>
<organism evidence="1">
    <name type="scientific">Lepeophtheirus salmonis</name>
    <name type="common">Salmon louse</name>
    <name type="synonym">Caligus salmonis</name>
    <dbReference type="NCBI Taxonomy" id="72036"/>
    <lineage>
        <taxon>Eukaryota</taxon>
        <taxon>Metazoa</taxon>
        <taxon>Ecdysozoa</taxon>
        <taxon>Arthropoda</taxon>
        <taxon>Crustacea</taxon>
        <taxon>Multicrustacea</taxon>
        <taxon>Hexanauplia</taxon>
        <taxon>Copepoda</taxon>
        <taxon>Siphonostomatoida</taxon>
        <taxon>Caligidae</taxon>
        <taxon>Lepeophtheirus</taxon>
    </lineage>
</organism>
<sequence length="68" mass="8077">MYVFLTHTANIVQEWMGSNINLWSKDLWPSQSQDLNPLDYSIWWQIEQKACKVQHQNIDALKTSLNQQ</sequence>
<accession>A0A0K2VG30</accession>